<dbReference type="HOGENOM" id="CLU_066169_1_0_9"/>
<accession>R3WML1</accession>
<organism evidence="2 3">
    <name type="scientific">Enterococcus phoeniculicola ATCC BAA-412</name>
    <dbReference type="NCBI Taxonomy" id="1158610"/>
    <lineage>
        <taxon>Bacteria</taxon>
        <taxon>Bacillati</taxon>
        <taxon>Bacillota</taxon>
        <taxon>Bacilli</taxon>
        <taxon>Lactobacillales</taxon>
        <taxon>Enterococcaceae</taxon>
        <taxon>Enterococcus</taxon>
    </lineage>
</organism>
<evidence type="ECO:0000259" key="1">
    <source>
        <dbReference type="Pfam" id="PF14493"/>
    </source>
</evidence>
<sequence length="339" mass="40257">MNELILSFFEEGNKMKGTTLYHLLRGRRTNSVLVYGFFHGVLPYLGAFPKLDESLIKKILTYHCSKGFLKEDKGEYLLTDKGRRALEKNPFRFPEIDYFSFGKTAHTNWRLVKFAIQVVSYLSYSENEYLPIETSPYYTIQVKNWLRRQERKQLSVQIKTELTAIFQQLSDTQAAFLSNQFSGRQIDGAVAYQLLPDSMQEFPYNQLFEDEAIHAFFRCLKELPESALYELVKEGLKQNYNQSVRQTIRLFLQGATKEQVMQVRHIKESTINDHLIEWSILDESFPFQQFISKETEEQLRQLNSPILTWQYREINQRFSLSYDSFRLFQIREYRKKGRK</sequence>
<feature type="domain" description="Helicase Helix-turn-helix" evidence="1">
    <location>
        <begin position="243"/>
        <end position="328"/>
    </location>
</feature>
<dbReference type="eggNOG" id="COG4955">
    <property type="taxonomic scope" value="Bacteria"/>
</dbReference>
<gene>
    <name evidence="2" type="ORF">UC3_02057</name>
</gene>
<dbReference type="InterPro" id="IPR029491">
    <property type="entry name" value="Helicase_HTH"/>
</dbReference>
<dbReference type="Proteomes" id="UP000013785">
    <property type="component" value="Unassembled WGS sequence"/>
</dbReference>
<dbReference type="RefSeq" id="WP_010768719.1">
    <property type="nucleotide sequence ID" value="NZ_ASWE01000002.1"/>
</dbReference>
<protein>
    <recommendedName>
        <fullName evidence="1">Helicase Helix-turn-helix domain-containing protein</fullName>
    </recommendedName>
</protein>
<dbReference type="EMBL" id="AJAT01000016">
    <property type="protein sequence ID" value="EOL43080.1"/>
    <property type="molecule type" value="Genomic_DNA"/>
</dbReference>
<dbReference type="PATRIC" id="fig|1158610.3.peg.2053"/>
<comment type="caution">
    <text evidence="2">The sequence shown here is derived from an EMBL/GenBank/DDBJ whole genome shotgun (WGS) entry which is preliminary data.</text>
</comment>
<evidence type="ECO:0000313" key="2">
    <source>
        <dbReference type="EMBL" id="EOL43080.1"/>
    </source>
</evidence>
<dbReference type="Pfam" id="PF14493">
    <property type="entry name" value="HTH_40"/>
    <property type="match status" value="1"/>
</dbReference>
<proteinExistence type="predicted"/>
<dbReference type="STRING" id="154621.RV11_GL003102"/>
<reference evidence="2 3" key="1">
    <citation type="submission" date="2013-02" db="EMBL/GenBank/DDBJ databases">
        <title>The Genome Sequence of Enterococcus phoeniculicola BAA-412.</title>
        <authorList>
            <consortium name="The Broad Institute Genome Sequencing Platform"/>
            <consortium name="The Broad Institute Genome Sequencing Center for Infectious Disease"/>
            <person name="Earl A.M."/>
            <person name="Gilmore M.S."/>
            <person name="Lebreton F."/>
            <person name="Walker B."/>
            <person name="Young S.K."/>
            <person name="Zeng Q."/>
            <person name="Gargeya S."/>
            <person name="Fitzgerald M."/>
            <person name="Haas B."/>
            <person name="Abouelleil A."/>
            <person name="Alvarado L."/>
            <person name="Arachchi H.M."/>
            <person name="Berlin A.M."/>
            <person name="Chapman S.B."/>
            <person name="Dewar J."/>
            <person name="Goldberg J."/>
            <person name="Griggs A."/>
            <person name="Gujja S."/>
            <person name="Hansen M."/>
            <person name="Howarth C."/>
            <person name="Imamovic A."/>
            <person name="Larimer J."/>
            <person name="McCowan C."/>
            <person name="Murphy C."/>
            <person name="Neiman D."/>
            <person name="Pearson M."/>
            <person name="Priest M."/>
            <person name="Roberts A."/>
            <person name="Saif S."/>
            <person name="Shea T."/>
            <person name="Sisk P."/>
            <person name="Sykes S."/>
            <person name="Wortman J."/>
            <person name="Nusbaum C."/>
            <person name="Birren B."/>
        </authorList>
    </citation>
    <scope>NUCLEOTIDE SEQUENCE [LARGE SCALE GENOMIC DNA]</scope>
    <source>
        <strain evidence="2 3">ATCC BAA-412</strain>
    </source>
</reference>
<keyword evidence="3" id="KW-1185">Reference proteome</keyword>
<evidence type="ECO:0000313" key="3">
    <source>
        <dbReference type="Proteomes" id="UP000013785"/>
    </source>
</evidence>
<dbReference type="AlphaFoldDB" id="R3WML1"/>
<dbReference type="OrthoDB" id="2168040at2"/>
<name>R3WML1_9ENTE</name>